<protein>
    <submittedName>
        <fullName evidence="7">FAD-dependent oxidoreductase 2 FAD binding domain-containing protein</fullName>
    </submittedName>
</protein>
<organism evidence="6 7">
    <name type="scientific">Romanomermis culicivorax</name>
    <name type="common">Nematode worm</name>
    <dbReference type="NCBI Taxonomy" id="13658"/>
    <lineage>
        <taxon>Eukaryota</taxon>
        <taxon>Metazoa</taxon>
        <taxon>Ecdysozoa</taxon>
        <taxon>Nematoda</taxon>
        <taxon>Enoplea</taxon>
        <taxon>Dorylaimia</taxon>
        <taxon>Mermithida</taxon>
        <taxon>Mermithoidea</taxon>
        <taxon>Mermithidae</taxon>
        <taxon>Romanomermis</taxon>
    </lineage>
</organism>
<sequence length="103" mass="10977">MMAEKSVKTILIVGGGLAGVSVALEIASQNSAKIILIESQKSTGGNSAKAVSGINGCMTTAQERREIQGKLLYTYSELCVHFDTHCPGEERELEKSYPAKSQS</sequence>
<evidence type="ECO:0000313" key="7">
    <source>
        <dbReference type="WBParaSite" id="nRc.2.0.1.t01253-RA"/>
    </source>
</evidence>
<keyword evidence="4" id="KW-0560">Oxidoreductase</keyword>
<dbReference type="WBParaSite" id="nRc.2.0.1.t01253-RA">
    <property type="protein sequence ID" value="nRc.2.0.1.t01253-RA"/>
    <property type="gene ID" value="nRc.2.0.1.g01253"/>
</dbReference>
<dbReference type="PANTHER" id="PTHR43400:SF7">
    <property type="entry name" value="FAD-DEPENDENT OXIDOREDUCTASE 2 FAD BINDING DOMAIN-CONTAINING PROTEIN"/>
    <property type="match status" value="1"/>
</dbReference>
<dbReference type="Proteomes" id="UP000887565">
    <property type="component" value="Unplaced"/>
</dbReference>
<dbReference type="AlphaFoldDB" id="A0A915HHY8"/>
<dbReference type="InterPro" id="IPR050315">
    <property type="entry name" value="FAD-oxidoreductase_2"/>
</dbReference>
<dbReference type="PANTHER" id="PTHR43400">
    <property type="entry name" value="FUMARATE REDUCTASE"/>
    <property type="match status" value="1"/>
</dbReference>
<feature type="domain" description="FAD-dependent oxidoreductase 2 FAD-binding" evidence="5">
    <location>
        <begin position="10"/>
        <end position="80"/>
    </location>
</feature>
<evidence type="ECO:0000313" key="6">
    <source>
        <dbReference type="Proteomes" id="UP000887565"/>
    </source>
</evidence>
<evidence type="ECO:0000256" key="1">
    <source>
        <dbReference type="ARBA" id="ARBA00001974"/>
    </source>
</evidence>
<evidence type="ECO:0000256" key="4">
    <source>
        <dbReference type="ARBA" id="ARBA00023002"/>
    </source>
</evidence>
<comment type="cofactor">
    <cofactor evidence="1">
        <name>FAD</name>
        <dbReference type="ChEBI" id="CHEBI:57692"/>
    </cofactor>
</comment>
<accession>A0A915HHY8</accession>
<dbReference type="SUPFAM" id="SSF51905">
    <property type="entry name" value="FAD/NAD(P)-binding domain"/>
    <property type="match status" value="1"/>
</dbReference>
<keyword evidence="6" id="KW-1185">Reference proteome</keyword>
<evidence type="ECO:0000256" key="3">
    <source>
        <dbReference type="ARBA" id="ARBA00022827"/>
    </source>
</evidence>
<evidence type="ECO:0000259" key="5">
    <source>
        <dbReference type="Pfam" id="PF00890"/>
    </source>
</evidence>
<dbReference type="InterPro" id="IPR036188">
    <property type="entry name" value="FAD/NAD-bd_sf"/>
</dbReference>
<reference evidence="7" key="1">
    <citation type="submission" date="2022-11" db="UniProtKB">
        <authorList>
            <consortium name="WormBaseParasite"/>
        </authorList>
    </citation>
    <scope>IDENTIFICATION</scope>
</reference>
<dbReference type="GO" id="GO:0016491">
    <property type="term" value="F:oxidoreductase activity"/>
    <property type="evidence" value="ECO:0007669"/>
    <property type="project" value="UniProtKB-KW"/>
</dbReference>
<dbReference type="InterPro" id="IPR003953">
    <property type="entry name" value="FAD-dep_OxRdtase_2_FAD-bd"/>
</dbReference>
<proteinExistence type="predicted"/>
<dbReference type="Gene3D" id="3.50.50.60">
    <property type="entry name" value="FAD/NAD(P)-binding domain"/>
    <property type="match status" value="1"/>
</dbReference>
<keyword evidence="3" id="KW-0274">FAD</keyword>
<keyword evidence="2" id="KW-0285">Flavoprotein</keyword>
<evidence type="ECO:0000256" key="2">
    <source>
        <dbReference type="ARBA" id="ARBA00022630"/>
    </source>
</evidence>
<dbReference type="Pfam" id="PF00890">
    <property type="entry name" value="FAD_binding_2"/>
    <property type="match status" value="1"/>
</dbReference>
<name>A0A915HHY8_ROMCU</name>